<dbReference type="RefSeq" id="WP_196079463.1">
    <property type="nucleotide sequence ID" value="NZ_JADPVI010000001.1"/>
</dbReference>
<reference evidence="1 2" key="1">
    <citation type="submission" date="2020-11" db="EMBL/GenBank/DDBJ databases">
        <title>Kaistella gelatinilytica sp. nov., a flavobacterium isolated from Antarctic Soil.</title>
        <authorList>
            <person name="Li J."/>
        </authorList>
    </citation>
    <scope>NUCLEOTIDE SEQUENCE [LARGE SCALE GENOMIC DNA]</scope>
    <source>
        <strain evidence="1 2">G5-32</strain>
    </source>
</reference>
<gene>
    <name evidence="1" type="ORF">IV494_07275</name>
</gene>
<sequence>MVHCVNQRAGKNSSKYILENTQWQGIANIPSPETVILQFSKDVYTVMWNGKTIEQMNYTVQGDSITVVKTSGASPCLMLSQGTYKFTIANDKLSLVVISDSCSQRISALGINTYTKVLPSEHAIDPIKSLQ</sequence>
<name>A0ABS0FB98_9FLAO</name>
<comment type="caution">
    <text evidence="1">The sequence shown here is derived from an EMBL/GenBank/DDBJ whole genome shotgun (WGS) entry which is preliminary data.</text>
</comment>
<evidence type="ECO:0000313" key="1">
    <source>
        <dbReference type="EMBL" id="MBF8456984.1"/>
    </source>
</evidence>
<dbReference type="EMBL" id="JADPVI010000001">
    <property type="protein sequence ID" value="MBF8456984.1"/>
    <property type="molecule type" value="Genomic_DNA"/>
</dbReference>
<organism evidence="1 2">
    <name type="scientific">Kaistella gelatinilytica</name>
    <dbReference type="NCBI Taxonomy" id="2787636"/>
    <lineage>
        <taxon>Bacteria</taxon>
        <taxon>Pseudomonadati</taxon>
        <taxon>Bacteroidota</taxon>
        <taxon>Flavobacteriia</taxon>
        <taxon>Flavobacteriales</taxon>
        <taxon>Weeksellaceae</taxon>
        <taxon>Chryseobacterium group</taxon>
        <taxon>Kaistella</taxon>
    </lineage>
</organism>
<keyword evidence="2" id="KW-1185">Reference proteome</keyword>
<protein>
    <submittedName>
        <fullName evidence="1">Uncharacterized protein</fullName>
    </submittedName>
</protein>
<accession>A0ABS0FB98</accession>
<proteinExistence type="predicted"/>
<dbReference type="Proteomes" id="UP000660070">
    <property type="component" value="Unassembled WGS sequence"/>
</dbReference>
<evidence type="ECO:0000313" key="2">
    <source>
        <dbReference type="Proteomes" id="UP000660070"/>
    </source>
</evidence>